<dbReference type="AlphaFoldDB" id="A0A7S1W7I6"/>
<organism evidence="1">
    <name type="scientific">Neobodo designis</name>
    <name type="common">Flagellated protozoan</name>
    <name type="synonym">Bodo designis</name>
    <dbReference type="NCBI Taxonomy" id="312471"/>
    <lineage>
        <taxon>Eukaryota</taxon>
        <taxon>Discoba</taxon>
        <taxon>Euglenozoa</taxon>
        <taxon>Kinetoplastea</taxon>
        <taxon>Metakinetoplastina</taxon>
        <taxon>Neobodonida</taxon>
        <taxon>Neobodo</taxon>
    </lineage>
</organism>
<protein>
    <submittedName>
        <fullName evidence="1">Uncharacterized protein</fullName>
    </submittedName>
</protein>
<dbReference type="SUPFAM" id="SSF53659">
    <property type="entry name" value="Isocitrate/Isopropylmalate dehydrogenase-like"/>
    <property type="match status" value="1"/>
</dbReference>
<sequence>MSRSITLAAAGCSKMQSFATTLLGKATGNAVALAPGAAAGAAAAIAIGEAPAGAHTVVTTAPEAKPALYKDSNVAFVRAVLPAAADQLPLRDLVDVYPASGIPCDAEIAQVKASFAKTAQTAVDLAKKNGNKLTVLVKQATKHARINELFEEAITEASAGSGVAVDFVGSAQVSNTLIMFPETLGVVAAADTASAENAEAMYAGLVGGVNRTFVGDDVSVAGGSSPNSVAYACAAALRNIGMGSEAKKIEAAIAKAKGNDEGASIVAAL</sequence>
<dbReference type="EMBL" id="HBGF01050674">
    <property type="protein sequence ID" value="CAD9153136.1"/>
    <property type="molecule type" value="Transcribed_RNA"/>
</dbReference>
<accession>A0A7S1W7I6</accession>
<name>A0A7S1W7I6_NEODS</name>
<evidence type="ECO:0000313" key="1">
    <source>
        <dbReference type="EMBL" id="CAD9153136.1"/>
    </source>
</evidence>
<reference evidence="1" key="1">
    <citation type="submission" date="2021-01" db="EMBL/GenBank/DDBJ databases">
        <authorList>
            <person name="Corre E."/>
            <person name="Pelletier E."/>
            <person name="Niang G."/>
            <person name="Scheremetjew M."/>
            <person name="Finn R."/>
            <person name="Kale V."/>
            <person name="Holt S."/>
            <person name="Cochrane G."/>
            <person name="Meng A."/>
            <person name="Brown T."/>
            <person name="Cohen L."/>
        </authorList>
    </citation>
    <scope>NUCLEOTIDE SEQUENCE</scope>
    <source>
        <strain evidence="1">CCAP 1951/1</strain>
    </source>
</reference>
<proteinExistence type="predicted"/>
<gene>
    <name evidence="1" type="ORF">NDES1114_LOCUS33959</name>
</gene>